<dbReference type="PROSITE" id="PS51184">
    <property type="entry name" value="JMJC"/>
    <property type="match status" value="1"/>
</dbReference>
<dbReference type="PANTHER" id="PTHR12461:SF105">
    <property type="entry name" value="HYPOXIA-INDUCIBLE FACTOR 1-ALPHA INHIBITOR"/>
    <property type="match status" value="1"/>
</dbReference>
<dbReference type="Pfam" id="PF13621">
    <property type="entry name" value="Cupin_8"/>
    <property type="match status" value="1"/>
</dbReference>
<dbReference type="SUPFAM" id="SSF51197">
    <property type="entry name" value="Clavaminate synthase-like"/>
    <property type="match status" value="1"/>
</dbReference>
<dbReference type="Proteomes" id="UP001431209">
    <property type="component" value="Unassembled WGS sequence"/>
</dbReference>
<dbReference type="Gene3D" id="2.60.120.650">
    <property type="entry name" value="Cupin"/>
    <property type="match status" value="1"/>
</dbReference>
<evidence type="ECO:0000259" key="1">
    <source>
        <dbReference type="PROSITE" id="PS51184"/>
    </source>
</evidence>
<dbReference type="PANTHER" id="PTHR12461">
    <property type="entry name" value="HYPOXIA-INDUCIBLE FACTOR 1 ALPHA INHIBITOR-RELATED"/>
    <property type="match status" value="1"/>
</dbReference>
<feature type="domain" description="JmjC" evidence="1">
    <location>
        <begin position="192"/>
        <end position="359"/>
    </location>
</feature>
<comment type="caution">
    <text evidence="2">The sequence shown here is derived from an EMBL/GenBank/DDBJ whole genome shotgun (WGS) entry which is preliminary data.</text>
</comment>
<proteinExistence type="predicted"/>
<reference evidence="2 3" key="1">
    <citation type="submission" date="2024-03" db="EMBL/GenBank/DDBJ databases">
        <title>The Acrasis kona genome and developmental transcriptomes reveal deep origins of eukaryotic multicellular pathways.</title>
        <authorList>
            <person name="Sheikh S."/>
            <person name="Fu C.-J."/>
            <person name="Brown M.W."/>
            <person name="Baldauf S.L."/>
        </authorList>
    </citation>
    <scope>NUCLEOTIDE SEQUENCE [LARGE SCALE GENOMIC DNA]</scope>
    <source>
        <strain evidence="2 3">ATCC MYA-3509</strain>
    </source>
</reference>
<evidence type="ECO:0000313" key="3">
    <source>
        <dbReference type="Proteomes" id="UP001431209"/>
    </source>
</evidence>
<sequence length="370" mass="42788">MDVKFVQDNMIRMLREVLYEEKFSKLLFSAEKDQVPQLNTNEPVSTDLYKYYITCSRPIIFTGPRALPGSKWQGFEKFTTEYLIEKAGKLKVIAEKSPTKVFPMFDTQSQVPVSSIQGAKPWFSSPQGAIIHRDRMLQIGHEVPSQQNNNKITKAVVDLLVRGQLIKNILYSGLEEKKVTTEEMTLEYYLTTKSKLSENWFLPPTRITTTTFAAKDFPHPPKFMDALTHLYSTLQISNDGHVVPLYQYNTETLIMQMRGSSLFIIFDPLQIEFLYPVPVRDYGELVISEIDPMNVDQHEKEEFQLYKNAFSLKVELKQGEVLYVPSHWWVYEMGNINGGHNVIIKQHFRTHSASFELLMRGLTKKNEALN</sequence>
<name>A0AAW2YUS2_9EUKA</name>
<organism evidence="2 3">
    <name type="scientific">Acrasis kona</name>
    <dbReference type="NCBI Taxonomy" id="1008807"/>
    <lineage>
        <taxon>Eukaryota</taxon>
        <taxon>Discoba</taxon>
        <taxon>Heterolobosea</taxon>
        <taxon>Tetramitia</taxon>
        <taxon>Eutetramitia</taxon>
        <taxon>Acrasidae</taxon>
        <taxon>Acrasis</taxon>
    </lineage>
</organism>
<evidence type="ECO:0000313" key="2">
    <source>
        <dbReference type="EMBL" id="KAL0481173.1"/>
    </source>
</evidence>
<protein>
    <recommendedName>
        <fullName evidence="1">JmjC domain-containing protein</fullName>
    </recommendedName>
</protein>
<dbReference type="InterPro" id="IPR041667">
    <property type="entry name" value="Cupin_8"/>
</dbReference>
<gene>
    <name evidence="2" type="ORF">AKO1_012614</name>
</gene>
<accession>A0AAW2YUS2</accession>
<dbReference type="AlphaFoldDB" id="A0AAW2YUS2"/>
<dbReference type="EMBL" id="JAOPGA020000734">
    <property type="protein sequence ID" value="KAL0481173.1"/>
    <property type="molecule type" value="Genomic_DNA"/>
</dbReference>
<dbReference type="InterPro" id="IPR003347">
    <property type="entry name" value="JmjC_dom"/>
</dbReference>
<keyword evidence="3" id="KW-1185">Reference proteome</keyword>